<dbReference type="GO" id="GO:0000800">
    <property type="term" value="C:lateral element"/>
    <property type="evidence" value="ECO:0007669"/>
    <property type="project" value="TreeGrafter"/>
</dbReference>
<dbReference type="AlphaFoldDB" id="A0A6I9YUU6"/>
<dbReference type="GO" id="GO:0000781">
    <property type="term" value="C:chromosome, telomeric region"/>
    <property type="evidence" value="ECO:0007669"/>
    <property type="project" value="TreeGrafter"/>
</dbReference>
<dbReference type="OrthoDB" id="10062605at2759"/>
<feature type="compositionally biased region" description="Basic and acidic residues" evidence="2">
    <location>
        <begin position="309"/>
        <end position="323"/>
    </location>
</feature>
<evidence type="ECO:0000256" key="2">
    <source>
        <dbReference type="SAM" id="MobiDB-lite"/>
    </source>
</evidence>
<evidence type="ECO:0000259" key="3">
    <source>
        <dbReference type="Pfam" id="PF14662"/>
    </source>
</evidence>
<gene>
    <name evidence="5" type="primary">LOC106553441</name>
</gene>
<sequence>MAIQNKQLEKENQSLILKISALQEENIRNALDSDGLQQRIEELSQNISELQIQTHLYESTVRNKDTALLKKELNIQELNSALKEYTLVIETLRVEKNKLLNNVQQMQQELISNGINFPLIYKFNSSFLEATNSLHCELELAQEPSEIPGIEWTALDESLDREVLLLLEGPERVGEKFKATILNLREELSQVQDLAGLPLLNPTDCELDLQETYQKTLVDLKKTLENKRTLWLQKLNFLEAQKESLDKELIKMAGNMRRMRTEQLHLKKMLLSRQHEIQSTNQLKEEALAEADVLRLKLQELSEQLEKAGKRVKDRESDFHAAHGEVGSL</sequence>
<dbReference type="Proteomes" id="UP000504617">
    <property type="component" value="Unplaced"/>
</dbReference>
<dbReference type="GO" id="GO:0007015">
    <property type="term" value="P:actin filament organization"/>
    <property type="evidence" value="ECO:0007669"/>
    <property type="project" value="TreeGrafter"/>
</dbReference>
<dbReference type="GO" id="GO:0070840">
    <property type="term" value="F:dynein complex binding"/>
    <property type="evidence" value="ECO:0007669"/>
    <property type="project" value="TreeGrafter"/>
</dbReference>
<feature type="non-terminal residue" evidence="5">
    <location>
        <position position="329"/>
    </location>
</feature>
<feature type="coiled-coil region" evidence="1">
    <location>
        <begin position="5"/>
        <end position="109"/>
    </location>
</feature>
<dbReference type="RefSeq" id="XP_013927415.1">
    <property type="nucleotide sequence ID" value="XM_014071940.1"/>
</dbReference>
<evidence type="ECO:0000256" key="1">
    <source>
        <dbReference type="SAM" id="Coils"/>
    </source>
</evidence>
<dbReference type="KEGG" id="tsr:106553441"/>
<proteinExistence type="predicted"/>
<dbReference type="GO" id="GO:0051225">
    <property type="term" value="P:spindle assembly"/>
    <property type="evidence" value="ECO:0007669"/>
    <property type="project" value="TreeGrafter"/>
</dbReference>
<dbReference type="GeneID" id="106553441"/>
<accession>A0A6I9YUU6</accession>
<dbReference type="Pfam" id="PF14662">
    <property type="entry name" value="KASH_CCD"/>
    <property type="match status" value="1"/>
</dbReference>
<dbReference type="PANTHER" id="PTHR47300">
    <property type="entry name" value="PROTEIN KASH5"/>
    <property type="match status" value="1"/>
</dbReference>
<dbReference type="PANTHER" id="PTHR47300:SF1">
    <property type="entry name" value="PROTEIN KASH5"/>
    <property type="match status" value="1"/>
</dbReference>
<reference evidence="5" key="1">
    <citation type="submission" date="2025-08" db="UniProtKB">
        <authorList>
            <consortium name="RefSeq"/>
        </authorList>
    </citation>
    <scope>IDENTIFICATION</scope>
</reference>
<name>A0A6I9YUU6_9SAUR</name>
<dbReference type="GO" id="GO:0034993">
    <property type="term" value="C:meiotic nuclear membrane microtubule tethering complex"/>
    <property type="evidence" value="ECO:0007669"/>
    <property type="project" value="InterPro"/>
</dbReference>
<feature type="region of interest" description="Disordered" evidence="2">
    <location>
        <begin position="309"/>
        <end position="329"/>
    </location>
</feature>
<evidence type="ECO:0000313" key="5">
    <source>
        <dbReference type="RefSeq" id="XP_013927415.1"/>
    </source>
</evidence>
<dbReference type="InterPro" id="IPR028168">
    <property type="entry name" value="KASH5_CC"/>
</dbReference>
<dbReference type="GO" id="GO:0005640">
    <property type="term" value="C:nuclear outer membrane"/>
    <property type="evidence" value="ECO:0007669"/>
    <property type="project" value="TreeGrafter"/>
</dbReference>
<dbReference type="InterPro" id="IPR028170">
    <property type="entry name" value="KASH5"/>
</dbReference>
<dbReference type="GO" id="GO:0051653">
    <property type="term" value="P:spindle localization"/>
    <property type="evidence" value="ECO:0007669"/>
    <property type="project" value="TreeGrafter"/>
</dbReference>
<dbReference type="GO" id="GO:0007129">
    <property type="term" value="P:homologous chromosome pairing at meiosis"/>
    <property type="evidence" value="ECO:0007669"/>
    <property type="project" value="TreeGrafter"/>
</dbReference>
<keyword evidence="4" id="KW-1185">Reference proteome</keyword>
<dbReference type="GO" id="GO:0090220">
    <property type="term" value="P:chromosome localization to nuclear envelope involved in homologous chromosome segregation"/>
    <property type="evidence" value="ECO:0007669"/>
    <property type="project" value="TreeGrafter"/>
</dbReference>
<protein>
    <submittedName>
        <fullName evidence="5">Lymphoid-restricted membrane protein</fullName>
    </submittedName>
</protein>
<dbReference type="GO" id="GO:0034397">
    <property type="term" value="P:telomere localization"/>
    <property type="evidence" value="ECO:0007669"/>
    <property type="project" value="InterPro"/>
</dbReference>
<organism evidence="4 5">
    <name type="scientific">Thamnophis sirtalis</name>
    <dbReference type="NCBI Taxonomy" id="35019"/>
    <lineage>
        <taxon>Eukaryota</taxon>
        <taxon>Metazoa</taxon>
        <taxon>Chordata</taxon>
        <taxon>Craniata</taxon>
        <taxon>Vertebrata</taxon>
        <taxon>Euteleostomi</taxon>
        <taxon>Lepidosauria</taxon>
        <taxon>Squamata</taxon>
        <taxon>Bifurcata</taxon>
        <taxon>Unidentata</taxon>
        <taxon>Episquamata</taxon>
        <taxon>Toxicofera</taxon>
        <taxon>Serpentes</taxon>
        <taxon>Colubroidea</taxon>
        <taxon>Colubridae</taxon>
        <taxon>Natricinae</taxon>
        <taxon>Thamnophis</taxon>
    </lineage>
</organism>
<feature type="domain" description="KASH5-like coiled-coil" evidence="3">
    <location>
        <begin position="3"/>
        <end position="106"/>
    </location>
</feature>
<evidence type="ECO:0000313" key="4">
    <source>
        <dbReference type="Proteomes" id="UP000504617"/>
    </source>
</evidence>
<keyword evidence="1" id="KW-0175">Coiled coil</keyword>
<dbReference type="GO" id="GO:0090619">
    <property type="term" value="C:meiotic spindle pole"/>
    <property type="evidence" value="ECO:0007669"/>
    <property type="project" value="TreeGrafter"/>
</dbReference>